<sequence length="44" mass="4983">MSDLFKSAIGYFSSNTPREEHGFVGEVVEIEKQKLRVKRVIAEG</sequence>
<proteinExistence type="predicted"/>
<dbReference type="EMBL" id="KK119890">
    <property type="protein sequence ID" value="KFM76984.1"/>
    <property type="molecule type" value="Genomic_DNA"/>
</dbReference>
<name>A0A087UHZ5_STEMI</name>
<accession>A0A087UHZ5</accession>
<dbReference type="OrthoDB" id="1717591at2759"/>
<evidence type="ECO:0000313" key="1">
    <source>
        <dbReference type="EMBL" id="KFM76984.1"/>
    </source>
</evidence>
<reference evidence="1 2" key="1">
    <citation type="submission" date="2013-11" db="EMBL/GenBank/DDBJ databases">
        <title>Genome sequencing of Stegodyphus mimosarum.</title>
        <authorList>
            <person name="Bechsgaard J."/>
        </authorList>
    </citation>
    <scope>NUCLEOTIDE SEQUENCE [LARGE SCALE GENOMIC DNA]</scope>
</reference>
<feature type="non-terminal residue" evidence="1">
    <location>
        <position position="44"/>
    </location>
</feature>
<evidence type="ECO:0000313" key="2">
    <source>
        <dbReference type="Proteomes" id="UP000054359"/>
    </source>
</evidence>
<keyword evidence="2" id="KW-1185">Reference proteome</keyword>
<dbReference type="Proteomes" id="UP000054359">
    <property type="component" value="Unassembled WGS sequence"/>
</dbReference>
<dbReference type="AlphaFoldDB" id="A0A087UHZ5"/>
<protein>
    <submittedName>
        <fullName evidence="1">Uncharacterized protein</fullName>
    </submittedName>
</protein>
<gene>
    <name evidence="1" type="ORF">X975_21660</name>
</gene>
<organism evidence="1 2">
    <name type="scientific">Stegodyphus mimosarum</name>
    <name type="common">African social velvet spider</name>
    <dbReference type="NCBI Taxonomy" id="407821"/>
    <lineage>
        <taxon>Eukaryota</taxon>
        <taxon>Metazoa</taxon>
        <taxon>Ecdysozoa</taxon>
        <taxon>Arthropoda</taxon>
        <taxon>Chelicerata</taxon>
        <taxon>Arachnida</taxon>
        <taxon>Araneae</taxon>
        <taxon>Araneomorphae</taxon>
        <taxon>Entelegynae</taxon>
        <taxon>Eresoidea</taxon>
        <taxon>Eresidae</taxon>
        <taxon>Stegodyphus</taxon>
    </lineage>
</organism>